<reference evidence="2 3" key="1">
    <citation type="journal article" date="2010" name="J. Bacteriol.">
        <title>Genome sequence of Lentisphaera araneosa HTCC2155T, the type species of the order Lentisphaerales in the phylum Lentisphaerae.</title>
        <authorList>
            <person name="Thrash J.C."/>
            <person name="Cho J.C."/>
            <person name="Vergin K.L."/>
            <person name="Morris R.M."/>
            <person name="Giovannoni S.J."/>
        </authorList>
    </citation>
    <scope>NUCLEOTIDE SEQUENCE [LARGE SCALE GENOMIC DNA]</scope>
    <source>
        <strain evidence="2 3">HTCC2155</strain>
    </source>
</reference>
<dbReference type="EMBL" id="ABCK01000012">
    <property type="protein sequence ID" value="EDM27068.1"/>
    <property type="molecule type" value="Genomic_DNA"/>
</dbReference>
<gene>
    <name evidence="2" type="ORF">LNTAR_07484</name>
</gene>
<organism evidence="2 3">
    <name type="scientific">Lentisphaera araneosa HTCC2155</name>
    <dbReference type="NCBI Taxonomy" id="313628"/>
    <lineage>
        <taxon>Bacteria</taxon>
        <taxon>Pseudomonadati</taxon>
        <taxon>Lentisphaerota</taxon>
        <taxon>Lentisphaeria</taxon>
        <taxon>Lentisphaerales</taxon>
        <taxon>Lentisphaeraceae</taxon>
        <taxon>Lentisphaera</taxon>
    </lineage>
</organism>
<keyword evidence="1" id="KW-0812">Transmembrane</keyword>
<dbReference type="InterPro" id="IPR045584">
    <property type="entry name" value="Pilin-like"/>
</dbReference>
<dbReference type="PANTHER" id="PTHR30093:SF2">
    <property type="entry name" value="TYPE II SECRETION SYSTEM PROTEIN H"/>
    <property type="match status" value="1"/>
</dbReference>
<comment type="caution">
    <text evidence="2">The sequence shown here is derived from an EMBL/GenBank/DDBJ whole genome shotgun (WGS) entry which is preliminary data.</text>
</comment>
<dbReference type="Proteomes" id="UP000004947">
    <property type="component" value="Unassembled WGS sequence"/>
</dbReference>
<dbReference type="SUPFAM" id="SSF54523">
    <property type="entry name" value="Pili subunits"/>
    <property type="match status" value="1"/>
</dbReference>
<protein>
    <recommendedName>
        <fullName evidence="4">General secretion pathway protein G</fullName>
    </recommendedName>
</protein>
<name>A6DN32_9BACT</name>
<evidence type="ECO:0008006" key="4">
    <source>
        <dbReference type="Google" id="ProtNLM"/>
    </source>
</evidence>
<dbReference type="eggNOG" id="COG2165">
    <property type="taxonomic scope" value="Bacteria"/>
</dbReference>
<sequence length="199" mass="22518">MKFLKKKFTLIEILVVVAIIGILVSFLVPVLGNARDKSRSSVCKSNLKQIGTTMYMYLDDAKRIIRHANFPNPGPWSTRQNFPGDTSVLECPSDPNPNPEQWNPSYGFNYSNLSERKLSKVNNPAQTLFFADSGHGNTTHPWHNRVPLGYLINNKSTWAAPIGIRHNYAPNLLWVDGHVSSLNKDVITIHLSDEFWDLE</sequence>
<dbReference type="PANTHER" id="PTHR30093">
    <property type="entry name" value="GENERAL SECRETION PATHWAY PROTEIN G"/>
    <property type="match status" value="1"/>
</dbReference>
<dbReference type="NCBIfam" id="TIGR02532">
    <property type="entry name" value="IV_pilin_GFxxxE"/>
    <property type="match status" value="1"/>
</dbReference>
<dbReference type="OrthoDB" id="255848at2"/>
<evidence type="ECO:0000313" key="3">
    <source>
        <dbReference type="Proteomes" id="UP000004947"/>
    </source>
</evidence>
<proteinExistence type="predicted"/>
<evidence type="ECO:0000256" key="1">
    <source>
        <dbReference type="SAM" id="Phobius"/>
    </source>
</evidence>
<keyword evidence="1" id="KW-1133">Transmembrane helix</keyword>
<dbReference type="STRING" id="313628.LNTAR_07484"/>
<evidence type="ECO:0000313" key="2">
    <source>
        <dbReference type="EMBL" id="EDM27068.1"/>
    </source>
</evidence>
<accession>A6DN32</accession>
<dbReference type="RefSeq" id="WP_007279275.1">
    <property type="nucleotide sequence ID" value="NZ_ABCK01000012.1"/>
</dbReference>
<keyword evidence="3" id="KW-1185">Reference proteome</keyword>
<feature type="transmembrane region" description="Helical" evidence="1">
    <location>
        <begin position="12"/>
        <end position="32"/>
    </location>
</feature>
<dbReference type="AlphaFoldDB" id="A6DN32"/>
<dbReference type="Gene3D" id="3.30.700.10">
    <property type="entry name" value="Glycoprotein, Type 4 Pilin"/>
    <property type="match status" value="1"/>
</dbReference>
<dbReference type="InterPro" id="IPR012902">
    <property type="entry name" value="N_methyl_site"/>
</dbReference>
<keyword evidence="1" id="KW-0472">Membrane</keyword>